<evidence type="ECO:0000313" key="1">
    <source>
        <dbReference type="EMBL" id="KFD68984.1"/>
    </source>
</evidence>
<protein>
    <submittedName>
        <fullName evidence="1">Uncharacterized protein</fullName>
    </submittedName>
</protein>
<proteinExistence type="predicted"/>
<dbReference type="AlphaFoldDB" id="A0A085NHN8"/>
<name>A0A085NHN8_9BILA</name>
<dbReference type="Proteomes" id="UP000030758">
    <property type="component" value="Unassembled WGS sequence"/>
</dbReference>
<reference evidence="1" key="1">
    <citation type="journal article" date="2014" name="Nat. Genet.">
        <title>Genome and transcriptome of the porcine whipworm Trichuris suis.</title>
        <authorList>
            <person name="Jex A.R."/>
            <person name="Nejsum P."/>
            <person name="Schwarz E.M."/>
            <person name="Hu L."/>
            <person name="Young N.D."/>
            <person name="Hall R.S."/>
            <person name="Korhonen P.K."/>
            <person name="Liao S."/>
            <person name="Thamsborg S."/>
            <person name="Xia J."/>
            <person name="Xu P."/>
            <person name="Wang S."/>
            <person name="Scheerlinck J.P."/>
            <person name="Hofmann A."/>
            <person name="Sternberg P.W."/>
            <person name="Wang J."/>
            <person name="Gasser R.B."/>
        </authorList>
    </citation>
    <scope>NUCLEOTIDE SEQUENCE [LARGE SCALE GENOMIC DNA]</scope>
    <source>
        <strain evidence="1">DCEP-RM93F</strain>
    </source>
</reference>
<gene>
    <name evidence="1" type="ORF">M514_18787</name>
</gene>
<sequence length="74" mass="8378">MGANGFNGNKTKYRDESAPQTIQTSNYQFISKEKEEARRNLVDFLIAVMAVRRNQLGYSSESDEDDIADLQSSK</sequence>
<accession>A0A085NHN8</accession>
<organism evidence="1">
    <name type="scientific">Trichuris suis</name>
    <name type="common">pig whipworm</name>
    <dbReference type="NCBI Taxonomy" id="68888"/>
    <lineage>
        <taxon>Eukaryota</taxon>
        <taxon>Metazoa</taxon>
        <taxon>Ecdysozoa</taxon>
        <taxon>Nematoda</taxon>
        <taxon>Enoplea</taxon>
        <taxon>Dorylaimia</taxon>
        <taxon>Trichinellida</taxon>
        <taxon>Trichuridae</taxon>
        <taxon>Trichuris</taxon>
    </lineage>
</organism>
<dbReference type="EMBL" id="KL367499">
    <property type="protein sequence ID" value="KFD68984.1"/>
    <property type="molecule type" value="Genomic_DNA"/>
</dbReference>